<dbReference type="AlphaFoldDB" id="A0A562J3H0"/>
<organism evidence="4 5">
    <name type="scientific">Sedimentibacter saalensis</name>
    <dbReference type="NCBI Taxonomy" id="130788"/>
    <lineage>
        <taxon>Bacteria</taxon>
        <taxon>Bacillati</taxon>
        <taxon>Bacillota</taxon>
        <taxon>Tissierellia</taxon>
        <taxon>Sedimentibacter</taxon>
    </lineage>
</organism>
<accession>A0A562J3H0</accession>
<comment type="caution">
    <text evidence="4">The sequence shown here is derived from an EMBL/GenBank/DDBJ whole genome shotgun (WGS) entry which is preliminary data.</text>
</comment>
<dbReference type="GO" id="GO:0003700">
    <property type="term" value="F:DNA-binding transcription factor activity"/>
    <property type="evidence" value="ECO:0007669"/>
    <property type="project" value="InterPro"/>
</dbReference>
<dbReference type="Pfam" id="PF13411">
    <property type="entry name" value="MerR_1"/>
    <property type="match status" value="1"/>
</dbReference>
<evidence type="ECO:0000256" key="1">
    <source>
        <dbReference type="ARBA" id="ARBA00023125"/>
    </source>
</evidence>
<keyword evidence="2" id="KW-0175">Coiled coil</keyword>
<dbReference type="PROSITE" id="PS50937">
    <property type="entry name" value="HTH_MERR_2"/>
    <property type="match status" value="1"/>
</dbReference>
<dbReference type="InterPro" id="IPR009061">
    <property type="entry name" value="DNA-bd_dom_put_sf"/>
</dbReference>
<dbReference type="Gene3D" id="3.20.80.10">
    <property type="entry name" value="Regulatory factor, effector binding domain"/>
    <property type="match status" value="1"/>
</dbReference>
<dbReference type="EMBL" id="VLKH01000012">
    <property type="protein sequence ID" value="TWH77746.1"/>
    <property type="molecule type" value="Genomic_DNA"/>
</dbReference>
<dbReference type="PROSITE" id="PS00552">
    <property type="entry name" value="HTH_MERR_1"/>
    <property type="match status" value="1"/>
</dbReference>
<dbReference type="SMART" id="SM00871">
    <property type="entry name" value="AraC_E_bind"/>
    <property type="match status" value="1"/>
</dbReference>
<dbReference type="Gene3D" id="1.10.1660.10">
    <property type="match status" value="1"/>
</dbReference>
<dbReference type="OrthoDB" id="9773308at2"/>
<name>A0A562J3H0_9FIRM</name>
<dbReference type="SUPFAM" id="SSF46955">
    <property type="entry name" value="Putative DNA-binding domain"/>
    <property type="match status" value="1"/>
</dbReference>
<dbReference type="InterPro" id="IPR000551">
    <property type="entry name" value="MerR-type_HTH_dom"/>
</dbReference>
<feature type="domain" description="HTH merR-type" evidence="3">
    <location>
        <begin position="1"/>
        <end position="71"/>
    </location>
</feature>
<dbReference type="PANTHER" id="PTHR30204:SF97">
    <property type="entry name" value="MERR FAMILY REGULATORY PROTEIN"/>
    <property type="match status" value="1"/>
</dbReference>
<keyword evidence="1 4" id="KW-0238">DNA-binding</keyword>
<evidence type="ECO:0000313" key="4">
    <source>
        <dbReference type="EMBL" id="TWH77746.1"/>
    </source>
</evidence>
<reference evidence="4 5" key="1">
    <citation type="submission" date="2019-07" db="EMBL/GenBank/DDBJ databases">
        <title>Genomic Encyclopedia of Type Strains, Phase I: the one thousand microbial genomes (KMG-I) project.</title>
        <authorList>
            <person name="Kyrpides N."/>
        </authorList>
    </citation>
    <scope>NUCLEOTIDE SEQUENCE [LARGE SCALE GENOMIC DNA]</scope>
    <source>
        <strain evidence="4 5">DSM 13558</strain>
    </source>
</reference>
<sequence>MLKIGEFSTLTGISIHMLRNYDKIGLLKPEQIDCMNNYRFYGEKQIVRANHIRVLKSLGFGLNEISEILMDNTTDDMIRSFLESKIREKEESLSITERQIAQMRQALNDLDTQNGCTLSVSVKKLSSRKLVSLRDFIREFTEEGLLWERLDRACRANGVKFVDAQYCMAMTHSVDFEKKLIDTEVFRVVEQAGPDIEGLRFSDMSETEAAVVAFQGIYSRIGDINRYIYHWIVENGYSISGKAFNIYYISPENEPNPENYVTEICFPIKK</sequence>
<evidence type="ECO:0000259" key="3">
    <source>
        <dbReference type="PROSITE" id="PS50937"/>
    </source>
</evidence>
<dbReference type="SMART" id="SM00422">
    <property type="entry name" value="HTH_MERR"/>
    <property type="match status" value="1"/>
</dbReference>
<dbReference type="InterPro" id="IPR047057">
    <property type="entry name" value="MerR_fam"/>
</dbReference>
<evidence type="ECO:0000313" key="5">
    <source>
        <dbReference type="Proteomes" id="UP000315343"/>
    </source>
</evidence>
<feature type="coiled-coil region" evidence="2">
    <location>
        <begin position="79"/>
        <end position="113"/>
    </location>
</feature>
<dbReference type="CDD" id="cd01107">
    <property type="entry name" value="HTH_BmrR"/>
    <property type="match status" value="1"/>
</dbReference>
<dbReference type="Proteomes" id="UP000315343">
    <property type="component" value="Unassembled WGS sequence"/>
</dbReference>
<protein>
    <submittedName>
        <fullName evidence="4">DNA-binding transcriptional MerR regulator</fullName>
    </submittedName>
</protein>
<dbReference type="GO" id="GO:0003677">
    <property type="term" value="F:DNA binding"/>
    <property type="evidence" value="ECO:0007669"/>
    <property type="project" value="UniProtKB-KW"/>
</dbReference>
<dbReference type="InterPro" id="IPR011256">
    <property type="entry name" value="Reg_factor_effector_dom_sf"/>
</dbReference>
<dbReference type="Pfam" id="PF06445">
    <property type="entry name" value="GyrI-like"/>
    <property type="match status" value="1"/>
</dbReference>
<keyword evidence="5" id="KW-1185">Reference proteome</keyword>
<dbReference type="InterPro" id="IPR029442">
    <property type="entry name" value="GyrI-like"/>
</dbReference>
<proteinExistence type="predicted"/>
<gene>
    <name evidence="4" type="ORF">LY60_03255</name>
</gene>
<dbReference type="SUPFAM" id="SSF55136">
    <property type="entry name" value="Probable bacterial effector-binding domain"/>
    <property type="match status" value="1"/>
</dbReference>
<evidence type="ECO:0000256" key="2">
    <source>
        <dbReference type="SAM" id="Coils"/>
    </source>
</evidence>
<dbReference type="InterPro" id="IPR010499">
    <property type="entry name" value="AraC_E-bd"/>
</dbReference>
<dbReference type="RefSeq" id="WP_145086140.1">
    <property type="nucleotide sequence ID" value="NZ_JAYFNS010000013.1"/>
</dbReference>
<dbReference type="PANTHER" id="PTHR30204">
    <property type="entry name" value="REDOX-CYCLING DRUG-SENSING TRANSCRIPTIONAL ACTIVATOR SOXR"/>
    <property type="match status" value="1"/>
</dbReference>